<dbReference type="AlphaFoldDB" id="A0A521EZT7"/>
<name>A0A521EZT7_9RHOB</name>
<gene>
    <name evidence="2" type="ORF">SAMN06265380_11514</name>
</gene>
<reference evidence="2 3" key="1">
    <citation type="submission" date="2017-05" db="EMBL/GenBank/DDBJ databases">
        <authorList>
            <person name="Varghese N."/>
            <person name="Submissions S."/>
        </authorList>
    </citation>
    <scope>NUCLEOTIDE SEQUENCE [LARGE SCALE GENOMIC DNA]</scope>
    <source>
        <strain evidence="2 3">DSM 28009</strain>
    </source>
</reference>
<evidence type="ECO:0000256" key="1">
    <source>
        <dbReference type="SAM" id="MobiDB-lite"/>
    </source>
</evidence>
<accession>A0A521EZT7</accession>
<keyword evidence="3" id="KW-1185">Reference proteome</keyword>
<feature type="region of interest" description="Disordered" evidence="1">
    <location>
        <begin position="156"/>
        <end position="188"/>
    </location>
</feature>
<evidence type="ECO:0000313" key="3">
    <source>
        <dbReference type="Proteomes" id="UP000319555"/>
    </source>
</evidence>
<dbReference type="Proteomes" id="UP000319555">
    <property type="component" value="Unassembled WGS sequence"/>
</dbReference>
<dbReference type="RefSeq" id="WP_142639527.1">
    <property type="nucleotide sequence ID" value="NZ_FXTE01000015.1"/>
</dbReference>
<evidence type="ECO:0008006" key="4">
    <source>
        <dbReference type="Google" id="ProtNLM"/>
    </source>
</evidence>
<dbReference type="EMBL" id="FXTE01000015">
    <property type="protein sequence ID" value="SMO89316.1"/>
    <property type="molecule type" value="Genomic_DNA"/>
</dbReference>
<proteinExistence type="predicted"/>
<evidence type="ECO:0000313" key="2">
    <source>
        <dbReference type="EMBL" id="SMO89316.1"/>
    </source>
</evidence>
<sequence>MSIGQELLNVPFAEMVQKLALSVAESQTELDRHSTDVAKYMADQKIQLPDLSNPNGPPKEFSLVSMGFLPAFYAVQEAEIEVKMAISMTKQTEKAGSASVKGGWGPVAAQVNASYSSRYAYNQEGASRLTIKLAPADPPVLLQKYMEAVTQVMLKKEPVLTDDPDPEPAPAPVPDPSPPEPEKRQRKR</sequence>
<protein>
    <recommendedName>
        <fullName evidence="4">DUF2589 domain-containing protein</fullName>
    </recommendedName>
</protein>
<organism evidence="2 3">
    <name type="scientific">Ruegeria faecimaris</name>
    <dbReference type="NCBI Taxonomy" id="686389"/>
    <lineage>
        <taxon>Bacteria</taxon>
        <taxon>Pseudomonadati</taxon>
        <taxon>Pseudomonadota</taxon>
        <taxon>Alphaproteobacteria</taxon>
        <taxon>Rhodobacterales</taxon>
        <taxon>Roseobacteraceae</taxon>
        <taxon>Ruegeria</taxon>
    </lineage>
</organism>
<dbReference type="OrthoDB" id="7594941at2"/>
<feature type="compositionally biased region" description="Pro residues" evidence="1">
    <location>
        <begin position="167"/>
        <end position="179"/>
    </location>
</feature>